<dbReference type="InterPro" id="IPR002491">
    <property type="entry name" value="ABC_transptr_periplasmic_BD"/>
</dbReference>
<dbReference type="GO" id="GO:1901678">
    <property type="term" value="P:iron coordination entity transport"/>
    <property type="evidence" value="ECO:0007669"/>
    <property type="project" value="UniProtKB-ARBA"/>
</dbReference>
<evidence type="ECO:0000259" key="5">
    <source>
        <dbReference type="PROSITE" id="PS50983"/>
    </source>
</evidence>
<evidence type="ECO:0000256" key="1">
    <source>
        <dbReference type="ARBA" id="ARBA00004196"/>
    </source>
</evidence>
<evidence type="ECO:0000313" key="6">
    <source>
        <dbReference type="EMBL" id="QJY49329.1"/>
    </source>
</evidence>
<evidence type="ECO:0000313" key="7">
    <source>
        <dbReference type="Proteomes" id="UP000505377"/>
    </source>
</evidence>
<dbReference type="PROSITE" id="PS50983">
    <property type="entry name" value="FE_B12_PBP"/>
    <property type="match status" value="1"/>
</dbReference>
<gene>
    <name evidence="6" type="ORF">HOP40_29205</name>
</gene>
<keyword evidence="3" id="KW-0813">Transport</keyword>
<organism evidence="6 7">
    <name type="scientific">Pseudonocardia broussonetiae</name>
    <dbReference type="NCBI Taxonomy" id="2736640"/>
    <lineage>
        <taxon>Bacteria</taxon>
        <taxon>Bacillati</taxon>
        <taxon>Actinomycetota</taxon>
        <taxon>Actinomycetes</taxon>
        <taxon>Pseudonocardiales</taxon>
        <taxon>Pseudonocardiaceae</taxon>
        <taxon>Pseudonocardia</taxon>
    </lineage>
</organism>
<comment type="subcellular location">
    <subcellularLocation>
        <location evidence="1">Cell envelope</location>
    </subcellularLocation>
</comment>
<dbReference type="KEGG" id="pbro:HOP40_29205"/>
<dbReference type="AlphaFoldDB" id="A0A6M6JSD0"/>
<sequence length="286" mass="29738">MLAGAGLLTVGCAAPPAPAPAAVRRVRDDLGRDVDVPADPQRVVVLDPNHLPPLLGEAASRIEAVGPLGQVSVESIVGLEPDLILFAADYQDDLDPEVLQRIVPTVAYSLRPSVQDHLRFVASVLGREGAAEDLISGFDAVLAARRAELGLADRPVAGVGMENSEAVATVDVTGPDSVFGELLTGLGVRLVPATVDGAPVEGLLEDLSAENLGTLLGEAETLIVSRRFGGDELERGFAATVDSPVWTRLPAVAAGRVAYVDNQLVYGSFGLRGFEVLLDDIAAQLG</sequence>
<dbReference type="PANTHER" id="PTHR30532:SF1">
    <property type="entry name" value="IRON(3+)-HYDROXAMATE-BINDING PROTEIN FHUD"/>
    <property type="match status" value="1"/>
</dbReference>
<dbReference type="SUPFAM" id="SSF53807">
    <property type="entry name" value="Helical backbone' metal receptor"/>
    <property type="match status" value="1"/>
</dbReference>
<feature type="domain" description="Fe/B12 periplasmic-binding" evidence="5">
    <location>
        <begin position="1"/>
        <end position="286"/>
    </location>
</feature>
<accession>A0A6M6JSD0</accession>
<dbReference type="Gene3D" id="3.40.50.1980">
    <property type="entry name" value="Nitrogenase molybdenum iron protein domain"/>
    <property type="match status" value="2"/>
</dbReference>
<dbReference type="RefSeq" id="WP_172164822.1">
    <property type="nucleotide sequence ID" value="NZ_CP053564.1"/>
</dbReference>
<comment type="similarity">
    <text evidence="2">Belongs to the bacterial solute-binding protein 8 family.</text>
</comment>
<dbReference type="GO" id="GO:0030288">
    <property type="term" value="C:outer membrane-bounded periplasmic space"/>
    <property type="evidence" value="ECO:0007669"/>
    <property type="project" value="TreeGrafter"/>
</dbReference>
<dbReference type="InterPro" id="IPR051313">
    <property type="entry name" value="Bact_iron-sidero_bind"/>
</dbReference>
<dbReference type="Proteomes" id="UP000505377">
    <property type="component" value="Chromosome"/>
</dbReference>
<name>A0A6M6JSD0_9PSEU</name>
<evidence type="ECO:0000256" key="4">
    <source>
        <dbReference type="ARBA" id="ARBA00022729"/>
    </source>
</evidence>
<reference evidence="6 7" key="1">
    <citation type="submission" date="2020-05" db="EMBL/GenBank/DDBJ databases">
        <authorList>
            <person name="Mo P."/>
        </authorList>
    </citation>
    <scope>NUCLEOTIDE SEQUENCE [LARGE SCALE GENOMIC DNA]</scope>
    <source>
        <strain evidence="6 7">Gen01</strain>
    </source>
</reference>
<proteinExistence type="inferred from homology"/>
<protein>
    <submittedName>
        <fullName evidence="6">ABC transporter substrate-binding protein</fullName>
    </submittedName>
</protein>
<evidence type="ECO:0000256" key="2">
    <source>
        <dbReference type="ARBA" id="ARBA00008814"/>
    </source>
</evidence>
<keyword evidence="4" id="KW-0732">Signal</keyword>
<keyword evidence="7" id="KW-1185">Reference proteome</keyword>
<dbReference type="PANTHER" id="PTHR30532">
    <property type="entry name" value="IRON III DICITRATE-BINDING PERIPLASMIC PROTEIN"/>
    <property type="match status" value="1"/>
</dbReference>
<evidence type="ECO:0000256" key="3">
    <source>
        <dbReference type="ARBA" id="ARBA00022448"/>
    </source>
</evidence>
<dbReference type="Pfam" id="PF01497">
    <property type="entry name" value="Peripla_BP_2"/>
    <property type="match status" value="1"/>
</dbReference>
<dbReference type="EMBL" id="CP053564">
    <property type="protein sequence ID" value="QJY49329.1"/>
    <property type="molecule type" value="Genomic_DNA"/>
</dbReference>